<dbReference type="RefSeq" id="WP_012185366.1">
    <property type="nucleotide sequence ID" value="NC_009954.1"/>
</dbReference>
<keyword evidence="3" id="KW-1185">Reference proteome</keyword>
<protein>
    <submittedName>
        <fullName evidence="2">Type II secretion system protein E</fullName>
    </submittedName>
</protein>
<dbReference type="KEGG" id="cma:Cmaq_0298"/>
<reference evidence="2 3" key="1">
    <citation type="submission" date="2007-10" db="EMBL/GenBank/DDBJ databases">
        <title>Complete sequence of Caldivirga maquilingensis IC-167.</title>
        <authorList>
            <consortium name="US DOE Joint Genome Institute"/>
            <person name="Copeland A."/>
            <person name="Lucas S."/>
            <person name="Lapidus A."/>
            <person name="Barry K."/>
            <person name="Glavina del Rio T."/>
            <person name="Dalin E."/>
            <person name="Tice H."/>
            <person name="Pitluck S."/>
            <person name="Saunders E."/>
            <person name="Brettin T."/>
            <person name="Bruce D."/>
            <person name="Detter J.C."/>
            <person name="Han C."/>
            <person name="Schmutz J."/>
            <person name="Larimer F."/>
            <person name="Land M."/>
            <person name="Hauser L."/>
            <person name="Kyrpides N."/>
            <person name="Ivanova N."/>
            <person name="Biddle J.F."/>
            <person name="Zhang Z."/>
            <person name="Fitz-Gibbon S.T."/>
            <person name="Lowe T.M."/>
            <person name="Saltikov C."/>
            <person name="House C.H."/>
            <person name="Richardson P."/>
        </authorList>
    </citation>
    <scope>NUCLEOTIDE SEQUENCE [LARGE SCALE GENOMIC DNA]</scope>
    <source>
        <strain evidence="3">ATCC 700844 / DSM 13496 / JCM 10307 / IC-167</strain>
    </source>
</reference>
<gene>
    <name evidence="2" type="ordered locus">Cmaq_0298</name>
</gene>
<evidence type="ECO:0000259" key="1">
    <source>
        <dbReference type="Pfam" id="PF00437"/>
    </source>
</evidence>
<feature type="domain" description="Bacterial type II secretion system protein E" evidence="1">
    <location>
        <begin position="251"/>
        <end position="372"/>
    </location>
</feature>
<dbReference type="NCBIfam" id="NF010335">
    <property type="entry name" value="PRK13764.1"/>
    <property type="match status" value="1"/>
</dbReference>
<dbReference type="Gene3D" id="3.40.50.300">
    <property type="entry name" value="P-loop containing nucleotide triphosphate hydrolases"/>
    <property type="match status" value="1"/>
</dbReference>
<proteinExistence type="predicted"/>
<dbReference type="CDD" id="cd09878">
    <property type="entry name" value="PIN_VapC_VirB11L-ATPase-like"/>
    <property type="match status" value="1"/>
</dbReference>
<dbReference type="SUPFAM" id="SSF88723">
    <property type="entry name" value="PIN domain-like"/>
    <property type="match status" value="1"/>
</dbReference>
<dbReference type="OrthoDB" id="7146at2157"/>
<organism evidence="2 3">
    <name type="scientific">Caldivirga maquilingensis (strain ATCC 700844 / DSM 13496 / JCM 10307 / IC-167)</name>
    <dbReference type="NCBI Taxonomy" id="397948"/>
    <lineage>
        <taxon>Archaea</taxon>
        <taxon>Thermoproteota</taxon>
        <taxon>Thermoprotei</taxon>
        <taxon>Thermoproteales</taxon>
        <taxon>Thermoproteaceae</taxon>
        <taxon>Caldivirga</taxon>
    </lineage>
</organism>
<evidence type="ECO:0000313" key="2">
    <source>
        <dbReference type="EMBL" id="ABW01146.1"/>
    </source>
</evidence>
<dbReference type="InterPro" id="IPR029060">
    <property type="entry name" value="PIN-like_dom_sf"/>
</dbReference>
<dbReference type="EMBL" id="CP000852">
    <property type="protein sequence ID" value="ABW01146.1"/>
    <property type="molecule type" value="Genomic_DNA"/>
</dbReference>
<dbReference type="eggNOG" id="arCOG04116">
    <property type="taxonomic scope" value="Archaea"/>
</dbReference>
<accession>A8MB56</accession>
<evidence type="ECO:0000313" key="3">
    <source>
        <dbReference type="Proteomes" id="UP000001137"/>
    </source>
</evidence>
<dbReference type="InterPro" id="IPR052041">
    <property type="entry name" value="Nucleic_acid_metab_PIN/TRAM"/>
</dbReference>
<dbReference type="PANTHER" id="PTHR11603:SF147">
    <property type="entry name" value="MEMBRANE PROTEIN"/>
    <property type="match status" value="1"/>
</dbReference>
<dbReference type="InterPro" id="IPR001482">
    <property type="entry name" value="T2SS/T4SS_dom"/>
</dbReference>
<dbReference type="PANTHER" id="PTHR11603">
    <property type="entry name" value="AAA FAMILY ATPASE"/>
    <property type="match status" value="1"/>
</dbReference>
<sequence>MLAAGEIYIPDTSVFLDGSLKEYLQSNGLKGRLLIHTGVVKYFEDDAKVGSSLGILGLEEVAAIHDMASKIEGITVEYVDVIPRSADLKDPESLVLNTARELGAVLITSDAMVKKVCEAMGIRYIYIGKGTGALEIEKWFQKYPDTMSIHLKENTLPMAKRGAPGNWELVYLDNKVLSKEYLERLVREVISTAYSGGNGAVIEVKRSHSLIVQYRDIRIVAVFPPVSDGIEITAVRPLVKKRVEEYNLHPKVVERLEKRAEGILIGGAPGAGKTTFAQALAEFFVSKNKVVKTIESPRDMVLPDQVTQLSKNLATPEELHDILLLSRPDYTIFDEMRDTADIQLYVDLRLAGIGMVGVIHATSPIDSIQRFIGRVELGMLPSIVDTVIFIDKGLVSKVYSLEMTVKIPAGLKEEDLARPVVVVKDFITEEPEYEVYVFGEETFVVPLKRRSVEVNKRAMNQLLKVVGKYVPLDQVIVEPREDVLVIKVPQEYYGLVLSKGLPRIGRIKRRFRVDVRIEPRQ</sequence>
<dbReference type="InterPro" id="IPR027417">
    <property type="entry name" value="P-loop_NTPase"/>
</dbReference>
<dbReference type="STRING" id="397948.Cmaq_0298"/>
<dbReference type="SUPFAM" id="SSF52540">
    <property type="entry name" value="P-loop containing nucleoside triphosphate hydrolases"/>
    <property type="match status" value="1"/>
</dbReference>
<dbReference type="Proteomes" id="UP000001137">
    <property type="component" value="Chromosome"/>
</dbReference>
<dbReference type="GeneID" id="5708871"/>
<name>A8MB56_CALMQ</name>
<dbReference type="HOGENOM" id="CLU_023387_0_0_2"/>
<dbReference type="AlphaFoldDB" id="A8MB56"/>
<dbReference type="Pfam" id="PF00437">
    <property type="entry name" value="T2SSE"/>
    <property type="match status" value="1"/>
</dbReference>
<dbReference type="Gene3D" id="3.40.50.1010">
    <property type="entry name" value="5'-nuclease"/>
    <property type="match status" value="1"/>
</dbReference>